<dbReference type="Gene3D" id="3.30.710.10">
    <property type="entry name" value="Potassium Channel Kv1.1, Chain A"/>
    <property type="match status" value="1"/>
</dbReference>
<dbReference type="GeneID" id="87879312"/>
<proteinExistence type="predicted"/>
<reference evidence="3 4" key="1">
    <citation type="journal article" date="2023" name="Mol. Phylogenet. Evol.">
        <title>Genome-scale phylogeny and comparative genomics of the fungal order Sordariales.</title>
        <authorList>
            <person name="Hensen N."/>
            <person name="Bonometti L."/>
            <person name="Westerberg I."/>
            <person name="Brannstrom I.O."/>
            <person name="Guillou S."/>
            <person name="Cros-Aarteil S."/>
            <person name="Calhoun S."/>
            <person name="Haridas S."/>
            <person name="Kuo A."/>
            <person name="Mondo S."/>
            <person name="Pangilinan J."/>
            <person name="Riley R."/>
            <person name="LaButti K."/>
            <person name="Andreopoulos B."/>
            <person name="Lipzen A."/>
            <person name="Chen C."/>
            <person name="Yan M."/>
            <person name="Daum C."/>
            <person name="Ng V."/>
            <person name="Clum A."/>
            <person name="Steindorff A."/>
            <person name="Ohm R.A."/>
            <person name="Martin F."/>
            <person name="Silar P."/>
            <person name="Natvig D.O."/>
            <person name="Lalanne C."/>
            <person name="Gautier V."/>
            <person name="Ament-Velasquez S.L."/>
            <person name="Kruys A."/>
            <person name="Hutchinson M.I."/>
            <person name="Powell A.J."/>
            <person name="Barry K."/>
            <person name="Miller A.N."/>
            <person name="Grigoriev I.V."/>
            <person name="Debuchy R."/>
            <person name="Gladieux P."/>
            <person name="Hiltunen Thoren M."/>
            <person name="Johannesson H."/>
        </authorList>
    </citation>
    <scope>NUCLEOTIDE SEQUENCE [LARGE SCALE GENOMIC DNA]</scope>
    <source>
        <strain evidence="3 4">FGSC 10403</strain>
    </source>
</reference>
<dbReference type="SUPFAM" id="SSF54695">
    <property type="entry name" value="POZ domain"/>
    <property type="match status" value="1"/>
</dbReference>
<dbReference type="PANTHER" id="PTHR47843">
    <property type="entry name" value="BTB DOMAIN-CONTAINING PROTEIN-RELATED"/>
    <property type="match status" value="1"/>
</dbReference>
<comment type="caution">
    <text evidence="3">The sequence shown here is derived from an EMBL/GenBank/DDBJ whole genome shotgun (WGS) entry which is preliminary data.</text>
</comment>
<dbReference type="InterPro" id="IPR000210">
    <property type="entry name" value="BTB/POZ_dom"/>
</dbReference>
<keyword evidence="4" id="KW-1185">Reference proteome</keyword>
<dbReference type="InterPro" id="IPR011333">
    <property type="entry name" value="SKP1/BTB/POZ_sf"/>
</dbReference>
<dbReference type="AlphaFoldDB" id="A0AAJ0MTI1"/>
<accession>A0AAJ0MTI1</accession>
<dbReference type="PANTHER" id="PTHR47843:SF7">
    <property type="entry name" value="BTB DOMAIN-CONTAINING PROTEIN"/>
    <property type="match status" value="1"/>
</dbReference>
<protein>
    <recommendedName>
        <fullName evidence="2">BTB domain-containing protein</fullName>
    </recommendedName>
</protein>
<dbReference type="RefSeq" id="XP_062695252.1">
    <property type="nucleotide sequence ID" value="XM_062841690.1"/>
</dbReference>
<dbReference type="PROSITE" id="PS50097">
    <property type="entry name" value="BTB"/>
    <property type="match status" value="1"/>
</dbReference>
<feature type="region of interest" description="Disordered" evidence="1">
    <location>
        <begin position="1"/>
        <end position="26"/>
    </location>
</feature>
<gene>
    <name evidence="3" type="ORF">B0T23DRAFT_71750</name>
</gene>
<feature type="domain" description="BTB" evidence="2">
    <location>
        <begin position="90"/>
        <end position="156"/>
    </location>
</feature>
<evidence type="ECO:0000259" key="2">
    <source>
        <dbReference type="PROSITE" id="PS50097"/>
    </source>
</evidence>
<evidence type="ECO:0000313" key="3">
    <source>
        <dbReference type="EMBL" id="KAK3496988.1"/>
    </source>
</evidence>
<dbReference type="Proteomes" id="UP001285908">
    <property type="component" value="Unassembled WGS sequence"/>
</dbReference>
<dbReference type="CDD" id="cd18186">
    <property type="entry name" value="BTB_POZ_ZBTB_KLHL-like"/>
    <property type="match status" value="1"/>
</dbReference>
<organism evidence="3 4">
    <name type="scientific">Neurospora hispaniola</name>
    <dbReference type="NCBI Taxonomy" id="588809"/>
    <lineage>
        <taxon>Eukaryota</taxon>
        <taxon>Fungi</taxon>
        <taxon>Dikarya</taxon>
        <taxon>Ascomycota</taxon>
        <taxon>Pezizomycotina</taxon>
        <taxon>Sordariomycetes</taxon>
        <taxon>Sordariomycetidae</taxon>
        <taxon>Sordariales</taxon>
        <taxon>Sordariaceae</taxon>
        <taxon>Neurospora</taxon>
    </lineage>
</organism>
<dbReference type="EMBL" id="JAULSX010000002">
    <property type="protein sequence ID" value="KAK3496988.1"/>
    <property type="molecule type" value="Genomic_DNA"/>
</dbReference>
<evidence type="ECO:0000313" key="4">
    <source>
        <dbReference type="Proteomes" id="UP001285908"/>
    </source>
</evidence>
<evidence type="ECO:0000256" key="1">
    <source>
        <dbReference type="SAM" id="MobiDB-lite"/>
    </source>
</evidence>
<dbReference type="Pfam" id="PF00651">
    <property type="entry name" value="BTB"/>
    <property type="match status" value="1"/>
</dbReference>
<sequence length="319" mass="35377">MSSRCLDIPHSKSGSRPPKLVRSSSSLSFAKEAGISKRRHDLRHRRPNVATVPGTVARAEYVFKPNQTQFKPTSDQSASSGNLNAISPIVTLLIGQESRIFAAHENVLSASPFFKNVIDTQFSEGETKRILLPNEEPEIFSSVLEYLYKGDYHPRLVHDKRRDTWELEGSAAAGRNGNGGREAPTIYHHSVDGEVLKDTVIYCAGEKYGLEELKRIALRKQGLQCGRVASTILTSARYAYANTPDTDSKLRAHYLSLIIRGRNTFKRSGTMQLEMFHGGSDLFFDLFVALCNHVDDISVASSTQQNTQQSSCNEDGSQP</sequence>
<name>A0AAJ0MTI1_9PEZI</name>